<gene>
    <name evidence="2" type="ORF">ZT3D7_G9753</name>
</gene>
<name>A0A1X7S4I4_ZYMT9</name>
<sequence>MRSILQGLLACAFAVAVQAKCVSNGNVNDICASADNCCGSPGLDCFQDGPHKRCHTACAEGYDDGGTYGWCHHGQRCDCSKGCHCVKK</sequence>
<organism evidence="2 3">
    <name type="scientific">Zymoseptoria tritici (strain ST99CH_3D7)</name>
    <dbReference type="NCBI Taxonomy" id="1276538"/>
    <lineage>
        <taxon>Eukaryota</taxon>
        <taxon>Fungi</taxon>
        <taxon>Dikarya</taxon>
        <taxon>Ascomycota</taxon>
        <taxon>Pezizomycotina</taxon>
        <taxon>Dothideomycetes</taxon>
        <taxon>Dothideomycetidae</taxon>
        <taxon>Mycosphaerellales</taxon>
        <taxon>Mycosphaerellaceae</taxon>
        <taxon>Zymoseptoria</taxon>
    </lineage>
</organism>
<keyword evidence="1" id="KW-0732">Signal</keyword>
<proteinExistence type="predicted"/>
<dbReference type="EMBL" id="LT853701">
    <property type="protein sequence ID" value="SMQ54598.1"/>
    <property type="molecule type" value="Genomic_DNA"/>
</dbReference>
<reference evidence="2 3" key="1">
    <citation type="submission" date="2016-06" db="EMBL/GenBank/DDBJ databases">
        <authorList>
            <person name="Kjaerup R.B."/>
            <person name="Dalgaard T.S."/>
            <person name="Juul-Madsen H.R."/>
        </authorList>
    </citation>
    <scope>NUCLEOTIDE SEQUENCE [LARGE SCALE GENOMIC DNA]</scope>
</reference>
<evidence type="ECO:0000313" key="3">
    <source>
        <dbReference type="Proteomes" id="UP000215127"/>
    </source>
</evidence>
<feature type="signal peptide" evidence="1">
    <location>
        <begin position="1"/>
        <end position="19"/>
    </location>
</feature>
<evidence type="ECO:0000313" key="2">
    <source>
        <dbReference type="EMBL" id="SMQ54598.1"/>
    </source>
</evidence>
<keyword evidence="3" id="KW-1185">Reference proteome</keyword>
<evidence type="ECO:0000256" key="1">
    <source>
        <dbReference type="SAM" id="SignalP"/>
    </source>
</evidence>
<dbReference type="Proteomes" id="UP000215127">
    <property type="component" value="Chromosome 10"/>
</dbReference>
<evidence type="ECO:0008006" key="4">
    <source>
        <dbReference type="Google" id="ProtNLM"/>
    </source>
</evidence>
<protein>
    <recommendedName>
        <fullName evidence="4">Invertebrate defensins family profile domain-containing protein</fullName>
    </recommendedName>
</protein>
<dbReference type="AlphaFoldDB" id="A0A1X7S4I4"/>
<feature type="chain" id="PRO_5013072864" description="Invertebrate defensins family profile domain-containing protein" evidence="1">
    <location>
        <begin position="20"/>
        <end position="88"/>
    </location>
</feature>
<accession>A0A1X7S4I4</accession>